<dbReference type="InterPro" id="IPR019734">
    <property type="entry name" value="TPR_rpt"/>
</dbReference>
<dbReference type="InterPro" id="IPR011990">
    <property type="entry name" value="TPR-like_helical_dom_sf"/>
</dbReference>
<sequence length="604" mass="65677">MLAAALACGAASAQSAEAAAAPEAPAAPVENSSLDAPMFYQLLIGEMELRAGRAGSAYEILLDAARRQGDEALFQRAVDIALQARAGDQALAAAKAWADAKPLSVAPLRYQTQILFALNRPAETAVPLSTWLQKLPVMERPGLITALPRLLQRMPDRAQALALVEKLVAPYQSAPATRLPSQLTLGRMHLANNEAPKALALAQAAQASDPASAGPALLALEMLPATPAAEAVVTAYLARPDAEPAVRLAWVRALTQSQRYAEATPQLEQVTRERPQLPDPWLTLGALRLELRQPREAEQALLHYVELAQAPKGADGSAAATTPTASRPATAPDEDDDADGDAESGGSATTGLNQAWLLLAQAAEQRGDLKGAEQWLAKVDNPQRLIEVQARRATMLARQGKIKEARAMIRAVPERTGDDARAKAMAEAQMLRDVKRWREAAEVLAEAAGRFKDDVDLIYEQAMVEEKLNRFAEMERLLRRVIELKPEHPHAHNALGYSLVDRNVRLPEARELIQRALELAPGDPFITDSLGWAEFRLGRHDEALRLLRQAYGARPDTEIAAHLGEVLWAAGQKDEARRIWREAQARDAQNEVLRETLGRLKVGL</sequence>
<dbReference type="SUPFAM" id="SSF48452">
    <property type="entry name" value="TPR-like"/>
    <property type="match status" value="2"/>
</dbReference>
<feature type="region of interest" description="Disordered" evidence="3">
    <location>
        <begin position="312"/>
        <end position="349"/>
    </location>
</feature>
<dbReference type="Gene3D" id="1.25.40.10">
    <property type="entry name" value="Tetratricopeptide repeat domain"/>
    <property type="match status" value="2"/>
</dbReference>
<feature type="signal peptide" evidence="4">
    <location>
        <begin position="1"/>
        <end position="18"/>
    </location>
</feature>
<dbReference type="PANTHER" id="PTHR45586">
    <property type="entry name" value="TPR REPEAT-CONTAINING PROTEIN PA4667"/>
    <property type="match status" value="1"/>
</dbReference>
<dbReference type="PANTHER" id="PTHR45586:SF16">
    <property type="entry name" value="DOMAIN PROTEIN, PUTATIVE-RELATED"/>
    <property type="match status" value="1"/>
</dbReference>
<dbReference type="Pfam" id="PF13432">
    <property type="entry name" value="TPR_16"/>
    <property type="match status" value="2"/>
</dbReference>
<dbReference type="InterPro" id="IPR051012">
    <property type="entry name" value="CellSynth/LPSAsmb/PSIAsmb"/>
</dbReference>
<evidence type="ECO:0000256" key="4">
    <source>
        <dbReference type="SAM" id="SignalP"/>
    </source>
</evidence>
<dbReference type="Pfam" id="PF14559">
    <property type="entry name" value="TPR_19"/>
    <property type="match status" value="1"/>
</dbReference>
<feature type="chain" id="PRO_5046002525" evidence="4">
    <location>
        <begin position="19"/>
        <end position="604"/>
    </location>
</feature>
<feature type="compositionally biased region" description="Low complexity" evidence="3">
    <location>
        <begin position="313"/>
        <end position="331"/>
    </location>
</feature>
<accession>A0ABU9CC44</accession>
<proteinExistence type="predicted"/>
<evidence type="ECO:0000256" key="1">
    <source>
        <dbReference type="ARBA" id="ARBA00022737"/>
    </source>
</evidence>
<comment type="caution">
    <text evidence="5">The sequence shown here is derived from an EMBL/GenBank/DDBJ whole genome shotgun (WGS) entry which is preliminary data.</text>
</comment>
<gene>
    <name evidence="5" type="ORF">AACH10_04200</name>
</gene>
<keyword evidence="1" id="KW-0677">Repeat</keyword>
<evidence type="ECO:0000256" key="3">
    <source>
        <dbReference type="SAM" id="MobiDB-lite"/>
    </source>
</evidence>
<evidence type="ECO:0000256" key="2">
    <source>
        <dbReference type="ARBA" id="ARBA00022803"/>
    </source>
</evidence>
<dbReference type="Proteomes" id="UP001365405">
    <property type="component" value="Unassembled WGS sequence"/>
</dbReference>
<dbReference type="SMART" id="SM00028">
    <property type="entry name" value="TPR"/>
    <property type="match status" value="6"/>
</dbReference>
<dbReference type="EMBL" id="JBBUTH010000001">
    <property type="protein sequence ID" value="MEK8049433.1"/>
    <property type="molecule type" value="Genomic_DNA"/>
</dbReference>
<reference evidence="5 6" key="1">
    <citation type="submission" date="2024-04" db="EMBL/GenBank/DDBJ databases">
        <title>Novel species of the genus Ideonella isolated from streams.</title>
        <authorList>
            <person name="Lu H."/>
        </authorList>
    </citation>
    <scope>NUCLEOTIDE SEQUENCE [LARGE SCALE GENOMIC DNA]</scope>
    <source>
        <strain evidence="5 6">DXS22W</strain>
    </source>
</reference>
<name>A0ABU9CC44_9BURK</name>
<keyword evidence="2" id="KW-0802">TPR repeat</keyword>
<organism evidence="5 6">
    <name type="scientific">Pseudaquabacterium inlustre</name>
    <dbReference type="NCBI Taxonomy" id="2984192"/>
    <lineage>
        <taxon>Bacteria</taxon>
        <taxon>Pseudomonadati</taxon>
        <taxon>Pseudomonadota</taxon>
        <taxon>Betaproteobacteria</taxon>
        <taxon>Burkholderiales</taxon>
        <taxon>Sphaerotilaceae</taxon>
        <taxon>Pseudaquabacterium</taxon>
    </lineage>
</organism>
<keyword evidence="4" id="KW-0732">Signal</keyword>
<evidence type="ECO:0000313" key="6">
    <source>
        <dbReference type="Proteomes" id="UP001365405"/>
    </source>
</evidence>
<keyword evidence="6" id="KW-1185">Reference proteome</keyword>
<protein>
    <submittedName>
        <fullName evidence="5">Tetratricopeptide repeat protein</fullName>
    </submittedName>
</protein>
<feature type="compositionally biased region" description="Acidic residues" evidence="3">
    <location>
        <begin position="332"/>
        <end position="342"/>
    </location>
</feature>
<evidence type="ECO:0000313" key="5">
    <source>
        <dbReference type="EMBL" id="MEK8049433.1"/>
    </source>
</evidence>
<dbReference type="RefSeq" id="WP_341409099.1">
    <property type="nucleotide sequence ID" value="NZ_JBBUTH010000001.1"/>
</dbReference>